<feature type="region of interest" description="Disordered" evidence="3">
    <location>
        <begin position="239"/>
        <end position="264"/>
    </location>
</feature>
<protein>
    <submittedName>
        <fullName evidence="5">Seizure protein 6 like protein</fullName>
    </submittedName>
</protein>
<evidence type="ECO:0000313" key="5">
    <source>
        <dbReference type="EMBL" id="EMP37794.1"/>
    </source>
</evidence>
<feature type="domain" description="CUB" evidence="4">
    <location>
        <begin position="284"/>
        <end position="391"/>
    </location>
</feature>
<reference evidence="6" key="1">
    <citation type="journal article" date="2013" name="Nat. Genet.">
        <title>The draft genomes of soft-shell turtle and green sea turtle yield insights into the development and evolution of the turtle-specific body plan.</title>
        <authorList>
            <person name="Wang Z."/>
            <person name="Pascual-Anaya J."/>
            <person name="Zadissa A."/>
            <person name="Li W."/>
            <person name="Niimura Y."/>
            <person name="Huang Z."/>
            <person name="Li C."/>
            <person name="White S."/>
            <person name="Xiong Z."/>
            <person name="Fang D."/>
            <person name="Wang B."/>
            <person name="Ming Y."/>
            <person name="Chen Y."/>
            <person name="Zheng Y."/>
            <person name="Kuraku S."/>
            <person name="Pignatelli M."/>
            <person name="Herrero J."/>
            <person name="Beal K."/>
            <person name="Nozawa M."/>
            <person name="Li Q."/>
            <person name="Wang J."/>
            <person name="Zhang H."/>
            <person name="Yu L."/>
            <person name="Shigenobu S."/>
            <person name="Wang J."/>
            <person name="Liu J."/>
            <person name="Flicek P."/>
            <person name="Searle S."/>
            <person name="Wang J."/>
            <person name="Kuratani S."/>
            <person name="Yin Y."/>
            <person name="Aken B."/>
            <person name="Zhang G."/>
            <person name="Irie N."/>
        </authorList>
    </citation>
    <scope>NUCLEOTIDE SEQUENCE [LARGE SCALE GENOMIC DNA]</scope>
</reference>
<dbReference type="SUPFAM" id="SSF49854">
    <property type="entry name" value="Spermadhesin, CUB domain"/>
    <property type="match status" value="1"/>
</dbReference>
<dbReference type="PROSITE" id="PS01180">
    <property type="entry name" value="CUB"/>
    <property type="match status" value="1"/>
</dbReference>
<gene>
    <name evidence="5" type="ORF">UY3_05078</name>
</gene>
<evidence type="ECO:0000256" key="1">
    <source>
        <dbReference type="ARBA" id="ARBA00023157"/>
    </source>
</evidence>
<feature type="region of interest" description="Disordered" evidence="3">
    <location>
        <begin position="1"/>
        <end position="39"/>
    </location>
</feature>
<comment type="caution">
    <text evidence="2">Lacks conserved residue(s) required for the propagation of feature annotation.</text>
</comment>
<accession>M7BKQ7</accession>
<organism evidence="5 6">
    <name type="scientific">Chelonia mydas</name>
    <name type="common">Green sea-turtle</name>
    <name type="synonym">Chelonia agassizi</name>
    <dbReference type="NCBI Taxonomy" id="8469"/>
    <lineage>
        <taxon>Eukaryota</taxon>
        <taxon>Metazoa</taxon>
        <taxon>Chordata</taxon>
        <taxon>Craniata</taxon>
        <taxon>Vertebrata</taxon>
        <taxon>Euteleostomi</taxon>
        <taxon>Archelosauria</taxon>
        <taxon>Testudinata</taxon>
        <taxon>Testudines</taxon>
        <taxon>Cryptodira</taxon>
        <taxon>Durocryptodira</taxon>
        <taxon>Americhelydia</taxon>
        <taxon>Chelonioidea</taxon>
        <taxon>Cheloniidae</taxon>
        <taxon>Chelonia</taxon>
    </lineage>
</organism>
<evidence type="ECO:0000259" key="4">
    <source>
        <dbReference type="PROSITE" id="PS01180"/>
    </source>
</evidence>
<evidence type="ECO:0000256" key="2">
    <source>
        <dbReference type="PROSITE-ProRule" id="PRU00059"/>
    </source>
</evidence>
<keyword evidence="6" id="KW-1185">Reference proteome</keyword>
<dbReference type="InterPro" id="IPR035914">
    <property type="entry name" value="Sperma_CUB_dom_sf"/>
</dbReference>
<feature type="region of interest" description="Disordered" evidence="3">
    <location>
        <begin position="175"/>
        <end position="194"/>
    </location>
</feature>
<feature type="compositionally biased region" description="Polar residues" evidence="3">
    <location>
        <begin position="413"/>
        <end position="423"/>
    </location>
</feature>
<name>M7BKQ7_CHEMY</name>
<dbReference type="EMBL" id="KB521250">
    <property type="protein sequence ID" value="EMP37794.1"/>
    <property type="molecule type" value="Genomic_DNA"/>
</dbReference>
<evidence type="ECO:0000256" key="3">
    <source>
        <dbReference type="SAM" id="MobiDB-lite"/>
    </source>
</evidence>
<dbReference type="STRING" id="8469.M7BKQ7"/>
<sequence length="435" mass="46253">MQGKLDFASEEPNVVGRRAAGSSEAEGDQTVPPTPDELEGKVHFVTTAPTLTLLNHHPLLEEFLHEALVKKDYLRQVPFLTWGLQGPGPVLPDAPGRITQTPRANLPNQDDLPVFSDLTTSLTVPATAPVTMTSPTALVGEKAKARDAERTPEMVKPAFTEELLTTAAGRVAPWAEPQPAGPETNSASALTEPPITPSPAISQAALTNPGQATTDMVVSNTTTAITPTAWFVSPQVPGPALPRAKEPEPEAAATATVSGDDEETTTTTIITTTTITTVQVPAPCNWNLTGPEGSLESPEPVSSPYDSLDCTYTISGYPGYGVEIKVLNISLSEGETVTMETFGGAEPVVLANESFLMRGQVIRSPTNRVSVRFRSPQPASPGTFRFRFQEPTSSPQCESHPTHHMQPPRPQAQHRSPPTSCSVSRPRLADGRGGP</sequence>
<feature type="region of interest" description="Disordered" evidence="3">
    <location>
        <begin position="372"/>
        <end position="435"/>
    </location>
</feature>
<proteinExistence type="predicted"/>
<feature type="compositionally biased region" description="Polar residues" evidence="3">
    <location>
        <begin position="390"/>
        <end position="399"/>
    </location>
</feature>
<dbReference type="AlphaFoldDB" id="M7BKQ7"/>
<dbReference type="InterPro" id="IPR000859">
    <property type="entry name" value="CUB_dom"/>
</dbReference>
<keyword evidence="1" id="KW-1015">Disulfide bond</keyword>
<dbReference type="Proteomes" id="UP000031443">
    <property type="component" value="Unassembled WGS sequence"/>
</dbReference>
<evidence type="ECO:0000313" key="6">
    <source>
        <dbReference type="Proteomes" id="UP000031443"/>
    </source>
</evidence>
<dbReference type="Gene3D" id="2.60.120.290">
    <property type="entry name" value="Spermadhesin, CUB domain"/>
    <property type="match status" value="1"/>
</dbReference>
<dbReference type="CDD" id="cd00041">
    <property type="entry name" value="CUB"/>
    <property type="match status" value="1"/>
</dbReference>